<name>A0A9D1V8C2_9FIRM</name>
<dbReference type="InterPro" id="IPR053139">
    <property type="entry name" value="Surface_bspA-like"/>
</dbReference>
<dbReference type="Proteomes" id="UP000824204">
    <property type="component" value="Unassembled WGS sequence"/>
</dbReference>
<feature type="chain" id="PRO_5039546210" evidence="1">
    <location>
        <begin position="22"/>
        <end position="960"/>
    </location>
</feature>
<proteinExistence type="predicted"/>
<evidence type="ECO:0000256" key="1">
    <source>
        <dbReference type="SAM" id="SignalP"/>
    </source>
</evidence>
<dbReference type="SUPFAM" id="SSF49265">
    <property type="entry name" value="Fibronectin type III"/>
    <property type="match status" value="1"/>
</dbReference>
<dbReference type="InterPro" id="IPR003961">
    <property type="entry name" value="FN3_dom"/>
</dbReference>
<dbReference type="PANTHER" id="PTHR45661:SF3">
    <property type="entry name" value="IG-LIKE DOMAIN-CONTAINING PROTEIN"/>
    <property type="match status" value="1"/>
</dbReference>
<dbReference type="InterPro" id="IPR036116">
    <property type="entry name" value="FN3_sf"/>
</dbReference>
<accession>A0A9D1V8C2</accession>
<dbReference type="SUPFAM" id="SSF52058">
    <property type="entry name" value="L domain-like"/>
    <property type="match status" value="2"/>
</dbReference>
<reference evidence="2" key="1">
    <citation type="journal article" date="2021" name="PeerJ">
        <title>Extensive microbial diversity within the chicken gut microbiome revealed by metagenomics and culture.</title>
        <authorList>
            <person name="Gilroy R."/>
            <person name="Ravi A."/>
            <person name="Getino M."/>
            <person name="Pursley I."/>
            <person name="Horton D.L."/>
            <person name="Alikhan N.F."/>
            <person name="Baker D."/>
            <person name="Gharbi K."/>
            <person name="Hall N."/>
            <person name="Watson M."/>
            <person name="Adriaenssens E.M."/>
            <person name="Foster-Nyarko E."/>
            <person name="Jarju S."/>
            <person name="Secka A."/>
            <person name="Antonio M."/>
            <person name="Oren A."/>
            <person name="Chaudhuri R.R."/>
            <person name="La Ragione R."/>
            <person name="Hildebrand F."/>
            <person name="Pallen M.J."/>
        </authorList>
    </citation>
    <scope>NUCLEOTIDE SEQUENCE</scope>
    <source>
        <strain evidence="2">811</strain>
    </source>
</reference>
<gene>
    <name evidence="2" type="ORF">H9741_05290</name>
</gene>
<dbReference type="Gene3D" id="3.80.10.10">
    <property type="entry name" value="Ribonuclease Inhibitor"/>
    <property type="match status" value="4"/>
</dbReference>
<dbReference type="InterPro" id="IPR032675">
    <property type="entry name" value="LRR_dom_sf"/>
</dbReference>
<protein>
    <submittedName>
        <fullName evidence="2">Leucine-rich repeat protein</fullName>
    </submittedName>
</protein>
<dbReference type="Pfam" id="PF13306">
    <property type="entry name" value="LRR_5"/>
    <property type="match status" value="4"/>
</dbReference>
<reference evidence="2" key="2">
    <citation type="submission" date="2021-04" db="EMBL/GenBank/DDBJ databases">
        <authorList>
            <person name="Gilroy R."/>
        </authorList>
    </citation>
    <scope>NUCLEOTIDE SEQUENCE</scope>
    <source>
        <strain evidence="2">811</strain>
    </source>
</reference>
<comment type="caution">
    <text evidence="2">The sequence shown here is derived from an EMBL/GenBank/DDBJ whole genome shotgun (WGS) entry which is preliminary data.</text>
</comment>
<dbReference type="EMBL" id="DXFX01000070">
    <property type="protein sequence ID" value="HIX07861.1"/>
    <property type="molecule type" value="Genomic_DNA"/>
</dbReference>
<dbReference type="PANTHER" id="PTHR45661">
    <property type="entry name" value="SURFACE ANTIGEN"/>
    <property type="match status" value="1"/>
</dbReference>
<sequence length="960" mass="103637">MKKTLTTVFLALLLVFVTAYSAACSKQPLETPQNIVIDDSYRMTWEDVENSRGYTVAITYPSGETDEEVARRANYSLESLEMGDYEIRVKAVGDKGFADSPWSDTIYFHRDYENGCFYQKTADGMAYTLTSYGTATGDVDVGDTYRGKPVVAIGDAAFRSSRVTGVTIGNNVTTIGDNAFYGCAQMKYVKIPESVISIGKAAFQTCYQLNNVVIPEGVTVLADSLFAYCRALSDLTIPQNVTSIEYNALNSCSALTEFDIPDTVTSVGEMAFFGCTGLERVSVGASVESIGVSAFRNCTNLAQVEFSDSGALRTIGEEAFFGCAALQSVDLPEGLESIGNKCFNDCTSLSKATLPDSLESLGQFAFTDTVIYNAVKEAEGTYVYVDGWLADTIESKFGLIKIVGDESVPQDLRDENFVPLRNGIRGIAVATFYNNQTIERVYLPDSVEIVGMSAFSNCLNLWYFEASDTSSLRILDSGALIGCTSLRTVYLGSVLEEIGDYAFYMCEVLENNSISSIIPSTVTKIGMAAFLDTSLFSNPDEYGVIYAGDWVIGYEGAEAAMYYMAAMAMGEDDKAQQFLADMSKVTYVKLDSEVKGIADYAFYGHIKLEQADGVSSARYLGKGAFYGCENLSIVTLNTSLTEVKPFTFYGCASIFRVSLPPLVTSIGRSAFYGCTQLSEVNYTGTRLESVGDFAFYNCINLPSVNLGNALKDIGRYAFYNNTKLETIDLPDSVENIGDCAFYQCSGASSLTLGPNVAQIGDRAFAECTRLTSVSIPASVRSVGDYAFAGCTAVESLQIAEGVEEIGNYAFSRMGALQSVALPKSLTRLGTAAFRGCISLGAVTVRSNTAIGAHAFYGDVTATIYTDAAYDASNREQYWNSSYKPVLFGCVFSEEGYLVSFTVTGTSLLYVNESNTVSAPVRSGYTFAGWAVTEGGAAQYAVDELGEAPVGTTLYAVWQQA</sequence>
<evidence type="ECO:0000313" key="3">
    <source>
        <dbReference type="Proteomes" id="UP000824204"/>
    </source>
</evidence>
<feature type="signal peptide" evidence="1">
    <location>
        <begin position="1"/>
        <end position="21"/>
    </location>
</feature>
<dbReference type="CDD" id="cd00063">
    <property type="entry name" value="FN3"/>
    <property type="match status" value="1"/>
</dbReference>
<evidence type="ECO:0000313" key="2">
    <source>
        <dbReference type="EMBL" id="HIX07861.1"/>
    </source>
</evidence>
<dbReference type="InterPro" id="IPR042229">
    <property type="entry name" value="Listeria/Bacterioides_rpt_sf"/>
</dbReference>
<organism evidence="2 3">
    <name type="scientific">Candidatus Borkfalkia faecipullorum</name>
    <dbReference type="NCBI Taxonomy" id="2838510"/>
    <lineage>
        <taxon>Bacteria</taxon>
        <taxon>Bacillati</taxon>
        <taxon>Bacillota</taxon>
        <taxon>Clostridia</taxon>
        <taxon>Christensenellales</taxon>
        <taxon>Christensenellaceae</taxon>
        <taxon>Candidatus Borkfalkia</taxon>
    </lineage>
</organism>
<dbReference type="AlphaFoldDB" id="A0A9D1V8C2"/>
<dbReference type="Gene3D" id="2.60.40.4270">
    <property type="entry name" value="Listeria-Bacteroides repeat domain"/>
    <property type="match status" value="1"/>
</dbReference>
<dbReference type="InterPro" id="IPR026906">
    <property type="entry name" value="LRR_5"/>
</dbReference>
<keyword evidence="1" id="KW-0732">Signal</keyword>